<keyword evidence="1" id="KW-0645">Protease</keyword>
<evidence type="ECO:0000313" key="2">
    <source>
        <dbReference type="Proteomes" id="UP000017246"/>
    </source>
</evidence>
<organism evidence="1 2">
    <name type="scientific">Echinococcus multilocularis</name>
    <name type="common">Fox tapeworm</name>
    <dbReference type="NCBI Taxonomy" id="6211"/>
    <lineage>
        <taxon>Eukaryota</taxon>
        <taxon>Metazoa</taxon>
        <taxon>Spiralia</taxon>
        <taxon>Lophotrochozoa</taxon>
        <taxon>Platyhelminthes</taxon>
        <taxon>Cestoda</taxon>
        <taxon>Eucestoda</taxon>
        <taxon>Cyclophyllidea</taxon>
        <taxon>Taeniidae</taxon>
        <taxon>Echinococcus</taxon>
    </lineage>
</organism>
<evidence type="ECO:0000313" key="1">
    <source>
        <dbReference type="EMBL" id="CUT99450.1"/>
    </source>
</evidence>
<accession>A0A0S4MLQ6</accession>
<dbReference type="STRING" id="6211.A0A0S4MLQ6"/>
<dbReference type="AlphaFoldDB" id="A0A0S4MLQ6"/>
<name>A0A0S4MLQ6_ECHMU</name>
<dbReference type="EMBL" id="LN902845">
    <property type="protein sequence ID" value="CUT99450.1"/>
    <property type="molecule type" value="Genomic_DNA"/>
</dbReference>
<keyword evidence="1" id="KW-0378">Hydrolase</keyword>
<keyword evidence="1" id="KW-0031">Aminopeptidase</keyword>
<dbReference type="Proteomes" id="UP000017246">
    <property type="component" value="Unassembled WGS sequence"/>
</dbReference>
<dbReference type="GO" id="GO:0004177">
    <property type="term" value="F:aminopeptidase activity"/>
    <property type="evidence" value="ECO:0007669"/>
    <property type="project" value="UniProtKB-KW"/>
</dbReference>
<keyword evidence="2" id="KW-1185">Reference proteome</keyword>
<reference evidence="1" key="2">
    <citation type="submission" date="2015-11" db="EMBL/GenBank/DDBJ databases">
        <authorList>
            <person name="Zhang Y."/>
            <person name="Guo Z."/>
        </authorList>
    </citation>
    <scope>NUCLEOTIDE SEQUENCE</scope>
</reference>
<sequence length="71" mass="7753">MISGTFYGSPYVSHCIFEGESADVDLEMLSDHIFNIKPVIDAVIRPPHPGGVPEHVVMPTVSKEDGWSVIT</sequence>
<proteinExistence type="predicted"/>
<protein>
    <submittedName>
        <fullName evidence="1">Methionine aminopeptidase</fullName>
    </submittedName>
</protein>
<reference evidence="1" key="1">
    <citation type="journal article" date="2013" name="Nature">
        <title>The genomes of four tapeworm species reveal adaptations to parasitism.</title>
        <authorList>
            <person name="Tsai I.J."/>
            <person name="Zarowiecki M."/>
            <person name="Holroyd N."/>
            <person name="Garciarrubio A."/>
            <person name="Sanchez-Flores A."/>
            <person name="Brooks K.L."/>
            <person name="Tracey A."/>
            <person name="Bobes R.J."/>
            <person name="Fragoso G."/>
            <person name="Sciutto E."/>
            <person name="Aslett M."/>
            <person name="Beasley H."/>
            <person name="Bennett H.M."/>
            <person name="Cai J."/>
            <person name="Camicia F."/>
            <person name="Clark R."/>
            <person name="Cucher M."/>
            <person name="De Silva N."/>
            <person name="Day T.A."/>
            <person name="Deplazes P."/>
            <person name="Estrada K."/>
            <person name="Fernandez C."/>
            <person name="Holland P.W."/>
            <person name="Hou J."/>
            <person name="Hu S."/>
            <person name="Huckvale T."/>
            <person name="Hung S.S."/>
            <person name="Kamenetzky L."/>
            <person name="Keane J.A."/>
            <person name="Kiss F."/>
            <person name="Koziol U."/>
            <person name="Lambert O."/>
            <person name="Liu K."/>
            <person name="Luo X."/>
            <person name="Luo Y."/>
            <person name="Macchiaroli N."/>
            <person name="Nichol S."/>
            <person name="Paps J."/>
            <person name="Parkinson J."/>
            <person name="Pouchkina-Stantcheva N."/>
            <person name="Riddiford N."/>
            <person name="Rosenzvit M."/>
            <person name="Salinas G."/>
            <person name="Wasmuth J.D."/>
            <person name="Zamanian M."/>
            <person name="Zheng Y."/>
            <person name="Cai X."/>
            <person name="Soberon X."/>
            <person name="Olson P.D."/>
            <person name="Laclette J.P."/>
            <person name="Brehm K."/>
            <person name="Berriman M."/>
            <person name="Garciarrubio A."/>
            <person name="Bobes R.J."/>
            <person name="Fragoso G."/>
            <person name="Sanchez-Flores A."/>
            <person name="Estrada K."/>
            <person name="Cevallos M.A."/>
            <person name="Morett E."/>
            <person name="Gonzalez V."/>
            <person name="Portillo T."/>
            <person name="Ochoa-Leyva A."/>
            <person name="Jose M.V."/>
            <person name="Sciutto E."/>
            <person name="Landa A."/>
            <person name="Jimenez L."/>
            <person name="Valdes V."/>
            <person name="Carrero J.C."/>
            <person name="Larralde C."/>
            <person name="Morales-Montor J."/>
            <person name="Limon-Lason J."/>
            <person name="Soberon X."/>
            <person name="Laclette J.P."/>
        </authorList>
    </citation>
    <scope>NUCLEOTIDE SEQUENCE [LARGE SCALE GENOMIC DNA]</scope>
</reference>